<accession>A0A1A9HZC1</accession>
<dbReference type="EMBL" id="CP015772">
    <property type="protein sequence ID" value="ANH79664.1"/>
    <property type="molecule type" value="Genomic_DNA"/>
</dbReference>
<dbReference type="OrthoDB" id="9803333at2"/>
<protein>
    <submittedName>
        <fullName evidence="4">Oxidoreductase</fullName>
    </submittedName>
</protein>
<feature type="domain" description="Ketoreductase" evidence="3">
    <location>
        <begin position="7"/>
        <end position="186"/>
    </location>
</feature>
<evidence type="ECO:0000313" key="4">
    <source>
        <dbReference type="EMBL" id="ANH79664.1"/>
    </source>
</evidence>
<evidence type="ECO:0000259" key="3">
    <source>
        <dbReference type="SMART" id="SM00822"/>
    </source>
</evidence>
<dbReference type="PANTHER" id="PTHR43639">
    <property type="entry name" value="OXIDOREDUCTASE, SHORT-CHAIN DEHYDROGENASE/REDUCTASE FAMILY (AFU_ORTHOLOGUE AFUA_5G02870)"/>
    <property type="match status" value="1"/>
</dbReference>
<dbReference type="SUPFAM" id="SSF51735">
    <property type="entry name" value="NAD(P)-binding Rossmann-fold domains"/>
    <property type="match status" value="1"/>
</dbReference>
<dbReference type="KEGG" id="nia:A8C56_00555"/>
<dbReference type="Pfam" id="PF13561">
    <property type="entry name" value="adh_short_C2"/>
    <property type="match status" value="1"/>
</dbReference>
<dbReference type="AlphaFoldDB" id="A0A1A9HZC1"/>
<dbReference type="InterPro" id="IPR002347">
    <property type="entry name" value="SDR_fam"/>
</dbReference>
<dbReference type="Proteomes" id="UP000077667">
    <property type="component" value="Chromosome"/>
</dbReference>
<organism evidence="4 5">
    <name type="scientific">Niabella ginsenosidivorans</name>
    <dbReference type="NCBI Taxonomy" id="1176587"/>
    <lineage>
        <taxon>Bacteria</taxon>
        <taxon>Pseudomonadati</taxon>
        <taxon>Bacteroidota</taxon>
        <taxon>Chitinophagia</taxon>
        <taxon>Chitinophagales</taxon>
        <taxon>Chitinophagaceae</taxon>
        <taxon>Niabella</taxon>
    </lineage>
</organism>
<sequence length="246" mass="25435">MKQLESKTVLITGGSRGIGAAIAQRLAREGAQVALTYKASPEKAAEVVKAIEEQNGKATAIQADNADPQAIVNAVETTVKELGRLDILVNNAGIGVYKDINAFTVEDFDAIVAVNIRAVFMAVKAALPYLKRGSRIITIGSCQADRMPGPGGALYAMSKSALTGFTKGIARDLGPKGITANLVHPGPVDTDMNPANGPAADFQRSLMALDAFGTGDEIASLVAYLAGPESSYITGAGFLIDGGTNI</sequence>
<dbReference type="RefSeq" id="WP_067750701.1">
    <property type="nucleotide sequence ID" value="NZ_CP015772.1"/>
</dbReference>
<dbReference type="CDD" id="cd05233">
    <property type="entry name" value="SDR_c"/>
    <property type="match status" value="1"/>
</dbReference>
<proteinExistence type="inferred from homology"/>
<dbReference type="GO" id="GO:0016491">
    <property type="term" value="F:oxidoreductase activity"/>
    <property type="evidence" value="ECO:0007669"/>
    <property type="project" value="UniProtKB-KW"/>
</dbReference>
<keyword evidence="5" id="KW-1185">Reference proteome</keyword>
<dbReference type="InterPro" id="IPR036291">
    <property type="entry name" value="NAD(P)-bd_dom_sf"/>
</dbReference>
<comment type="similarity">
    <text evidence="1">Belongs to the short-chain dehydrogenases/reductases (SDR) family.</text>
</comment>
<evidence type="ECO:0000256" key="1">
    <source>
        <dbReference type="ARBA" id="ARBA00006484"/>
    </source>
</evidence>
<name>A0A1A9HZC1_9BACT</name>
<dbReference type="FunFam" id="3.40.50.720:FF:000084">
    <property type="entry name" value="Short-chain dehydrogenase reductase"/>
    <property type="match status" value="1"/>
</dbReference>
<dbReference type="PRINTS" id="PR00081">
    <property type="entry name" value="GDHRDH"/>
</dbReference>
<dbReference type="STRING" id="1176587.A8C56_00555"/>
<dbReference type="SMART" id="SM00822">
    <property type="entry name" value="PKS_KR"/>
    <property type="match status" value="1"/>
</dbReference>
<dbReference type="PRINTS" id="PR00080">
    <property type="entry name" value="SDRFAMILY"/>
</dbReference>
<reference evidence="4 5" key="1">
    <citation type="submission" date="2016-05" db="EMBL/GenBank/DDBJ databases">
        <title>Niabella ginsenosidivorans BS26 whole genome sequencing.</title>
        <authorList>
            <person name="Im W.T."/>
            <person name="Siddiqi M.Z."/>
        </authorList>
    </citation>
    <scope>NUCLEOTIDE SEQUENCE [LARGE SCALE GENOMIC DNA]</scope>
    <source>
        <strain evidence="4 5">BS26</strain>
    </source>
</reference>
<dbReference type="PANTHER" id="PTHR43639:SF1">
    <property type="entry name" value="SHORT-CHAIN DEHYDROGENASE_REDUCTASE FAMILY PROTEIN"/>
    <property type="match status" value="1"/>
</dbReference>
<keyword evidence="2" id="KW-0560">Oxidoreductase</keyword>
<gene>
    <name evidence="4" type="ORF">A8C56_00555</name>
</gene>
<evidence type="ECO:0000313" key="5">
    <source>
        <dbReference type="Proteomes" id="UP000077667"/>
    </source>
</evidence>
<evidence type="ECO:0000256" key="2">
    <source>
        <dbReference type="ARBA" id="ARBA00023002"/>
    </source>
</evidence>
<dbReference type="Gene3D" id="3.40.50.720">
    <property type="entry name" value="NAD(P)-binding Rossmann-like Domain"/>
    <property type="match status" value="1"/>
</dbReference>
<dbReference type="InterPro" id="IPR057326">
    <property type="entry name" value="KR_dom"/>
</dbReference>